<comment type="caution">
    <text evidence="5">The sequence shown here is derived from an EMBL/GenBank/DDBJ whole genome shotgun (WGS) entry which is preliminary data.</text>
</comment>
<dbReference type="InterPro" id="IPR027417">
    <property type="entry name" value="P-loop_NTPase"/>
</dbReference>
<evidence type="ECO:0000256" key="2">
    <source>
        <dbReference type="ARBA" id="ARBA00022741"/>
    </source>
</evidence>
<dbReference type="RefSeq" id="WP_345099326.1">
    <property type="nucleotide sequence ID" value="NZ_BAABGS010000052.1"/>
</dbReference>
<dbReference type="InterPro" id="IPR050221">
    <property type="entry name" value="26S_Proteasome_ATPase"/>
</dbReference>
<evidence type="ECO:0000313" key="6">
    <source>
        <dbReference type="Proteomes" id="UP001597373"/>
    </source>
</evidence>
<evidence type="ECO:0000256" key="1">
    <source>
        <dbReference type="ARBA" id="ARBA00006914"/>
    </source>
</evidence>
<accession>A0ABW5DL18</accession>
<dbReference type="SMART" id="SM00382">
    <property type="entry name" value="AAA"/>
    <property type="match status" value="2"/>
</dbReference>
<dbReference type="InterPro" id="IPR003959">
    <property type="entry name" value="ATPase_AAA_core"/>
</dbReference>
<protein>
    <submittedName>
        <fullName evidence="5">AAA family ATPase</fullName>
    </submittedName>
</protein>
<reference evidence="6" key="1">
    <citation type="journal article" date="2019" name="Int. J. Syst. Evol. Microbiol.">
        <title>The Global Catalogue of Microorganisms (GCM) 10K type strain sequencing project: providing services to taxonomists for standard genome sequencing and annotation.</title>
        <authorList>
            <consortium name="The Broad Institute Genomics Platform"/>
            <consortium name="The Broad Institute Genome Sequencing Center for Infectious Disease"/>
            <person name="Wu L."/>
            <person name="Ma J."/>
        </authorList>
    </citation>
    <scope>NUCLEOTIDE SEQUENCE [LARGE SCALE GENOMIC DNA]</scope>
    <source>
        <strain evidence="6">KCTC 23707</strain>
    </source>
</reference>
<dbReference type="EMBL" id="JBHUIR010000061">
    <property type="protein sequence ID" value="MFD2261144.1"/>
    <property type="molecule type" value="Genomic_DNA"/>
</dbReference>
<dbReference type="Proteomes" id="UP001597373">
    <property type="component" value="Unassembled WGS sequence"/>
</dbReference>
<evidence type="ECO:0000256" key="3">
    <source>
        <dbReference type="ARBA" id="ARBA00022840"/>
    </source>
</evidence>
<feature type="domain" description="AAA+ ATPase" evidence="4">
    <location>
        <begin position="249"/>
        <end position="382"/>
    </location>
</feature>
<comment type="similarity">
    <text evidence="1">Belongs to the AAA ATPase family.</text>
</comment>
<dbReference type="PANTHER" id="PTHR23073">
    <property type="entry name" value="26S PROTEASOME REGULATORY SUBUNIT"/>
    <property type="match status" value="1"/>
</dbReference>
<organism evidence="5 6">
    <name type="scientific">Chelativorans composti</name>
    <dbReference type="NCBI Taxonomy" id="768533"/>
    <lineage>
        <taxon>Bacteria</taxon>
        <taxon>Pseudomonadati</taxon>
        <taxon>Pseudomonadota</taxon>
        <taxon>Alphaproteobacteria</taxon>
        <taxon>Hyphomicrobiales</taxon>
        <taxon>Phyllobacteriaceae</taxon>
        <taxon>Chelativorans</taxon>
    </lineage>
</organism>
<proteinExistence type="inferred from homology"/>
<evidence type="ECO:0000259" key="4">
    <source>
        <dbReference type="SMART" id="SM00382"/>
    </source>
</evidence>
<sequence length="685" mass="75543">MSTFHSLPSIDMRFGAFERAILKTYFLTYLRTSLVGGKVRLKQSAVQWYEQNRASLKLLLPSLSKSVSDPVDFGDPVLSLRAAEIDAQYPRLPAPSAFQMRIEWLAEVLRLDETESRALGAVCRLTQMPAFMSFAAALTDGYGTSDEVQASLVGRILGLRRSAIHRLFSRDGQLTRLGLIEDRSGGDVSPSELVLGLLRERTGNPDRLKNLLLGTSPEPKLSVADFDHMASHVGDVTAILRGSLEQKATGVNLLFYGAPGSGKTELAKLLGPACDARVIFAGEITQDRDEPDRNDRIAHLSLLSALGQRVGRVIAVVDEAEDVLGGVGLLSDGRRGSSKVFLNRLIENSVIPTIWIRNRPEGIDEAILRRMVRVVEFRKPGHHVTTRIVKQHAAALGLQMDDDSAAQLGRVPLAPAIIASSIRAASLGRGGAEMAISVARSFQKLIRGFDAIPDRCETLFDPVLTAANIDLTQLASKIVRAGTTRLSFLFTGLPGTGKTAFARYLADLLRLDVLEKRGSDLLGKYVGETEGRIAAAFAEAKDRNCFLIFDEADSLLCDRRGTDHRWEISLVNEMLTWMERHPLPFAATSNLEARLDPAVYRRFLFKARFEPLQPHQIGLAFQRFFSCDAPAFLLAHERLTLGDFALIKRQAEVLGICDPNELARMLEREAGFRPTPSRRIGFQIH</sequence>
<dbReference type="Gene3D" id="3.40.50.300">
    <property type="entry name" value="P-loop containing nucleotide triphosphate hydrolases"/>
    <property type="match status" value="2"/>
</dbReference>
<evidence type="ECO:0000313" key="5">
    <source>
        <dbReference type="EMBL" id="MFD2261144.1"/>
    </source>
</evidence>
<keyword evidence="2" id="KW-0547">Nucleotide-binding</keyword>
<gene>
    <name evidence="5" type="ORF">ACFSMZ_15445</name>
</gene>
<keyword evidence="6" id="KW-1185">Reference proteome</keyword>
<keyword evidence="3" id="KW-0067">ATP-binding</keyword>
<dbReference type="CDD" id="cd19481">
    <property type="entry name" value="RecA-like_protease"/>
    <property type="match status" value="1"/>
</dbReference>
<feature type="domain" description="AAA+ ATPase" evidence="4">
    <location>
        <begin position="484"/>
        <end position="615"/>
    </location>
</feature>
<dbReference type="SUPFAM" id="SSF52540">
    <property type="entry name" value="P-loop containing nucleoside triphosphate hydrolases"/>
    <property type="match status" value="2"/>
</dbReference>
<name>A0ABW5DL18_9HYPH</name>
<dbReference type="Pfam" id="PF00004">
    <property type="entry name" value="AAA"/>
    <property type="match status" value="2"/>
</dbReference>
<dbReference type="InterPro" id="IPR003593">
    <property type="entry name" value="AAA+_ATPase"/>
</dbReference>